<sequence length="311" mass="35559">MKAAAAVQSWKLCGFLRKCLFKALSVGSIPSHVAFIMDGNRRYAKRENLVEGDGHWAGFSSLITILGYGYDLGIRYVTVYAFSIDNFKRWPDEVQCLMDLMVEKIEELLKTGSFLDQYGIRIYFIGNLRLLNGNVRIAAEKAMKATASNNKTVLLICVAYTSRDEIVNAIKRSCEDKLDEADAFEGNEDIKGMNGQLDELEVLTSPSNCGVKRVEGVEMKNGIFKHVEQGSHQEKTDDIEKMHKYPIIKLVDIEKYMYMATRLSNFLLWQTYCCPLYAPDALWPDMGLWHLVWAVLSFQRSYSYLQKKKHL</sequence>
<reference evidence="4 5" key="1">
    <citation type="submission" date="2024-11" db="EMBL/GenBank/DDBJ databases">
        <title>Chromosome-level genome assembly of Eucalyptus globulus Labill. provides insights into its genome evolution.</title>
        <authorList>
            <person name="Li X."/>
        </authorList>
    </citation>
    <scope>NUCLEOTIDE SEQUENCE [LARGE SCALE GENOMIC DNA]</scope>
    <source>
        <strain evidence="4">CL2024</strain>
        <tissue evidence="4">Fresh tender leaves</tissue>
    </source>
</reference>
<evidence type="ECO:0000313" key="5">
    <source>
        <dbReference type="Proteomes" id="UP001634007"/>
    </source>
</evidence>
<name>A0ABD3IZM0_EUCGL</name>
<evidence type="ECO:0000256" key="2">
    <source>
        <dbReference type="ARBA" id="ARBA00022679"/>
    </source>
</evidence>
<dbReference type="EMBL" id="JBJKBG010000010">
    <property type="protein sequence ID" value="KAL3720635.1"/>
    <property type="molecule type" value="Genomic_DNA"/>
</dbReference>
<evidence type="ECO:0000313" key="4">
    <source>
        <dbReference type="EMBL" id="KAL3720635.1"/>
    </source>
</evidence>
<dbReference type="InterPro" id="IPR001441">
    <property type="entry name" value="UPP_synth-like"/>
</dbReference>
<keyword evidence="2 3" id="KW-0808">Transferase</keyword>
<keyword evidence="5" id="KW-1185">Reference proteome</keyword>
<comment type="caution">
    <text evidence="4">The sequence shown here is derived from an EMBL/GenBank/DDBJ whole genome shotgun (WGS) entry which is preliminary data.</text>
</comment>
<organism evidence="4 5">
    <name type="scientific">Eucalyptus globulus</name>
    <name type="common">Tasmanian blue gum</name>
    <dbReference type="NCBI Taxonomy" id="34317"/>
    <lineage>
        <taxon>Eukaryota</taxon>
        <taxon>Viridiplantae</taxon>
        <taxon>Streptophyta</taxon>
        <taxon>Embryophyta</taxon>
        <taxon>Tracheophyta</taxon>
        <taxon>Spermatophyta</taxon>
        <taxon>Magnoliopsida</taxon>
        <taxon>eudicotyledons</taxon>
        <taxon>Gunneridae</taxon>
        <taxon>Pentapetalae</taxon>
        <taxon>rosids</taxon>
        <taxon>malvids</taxon>
        <taxon>Myrtales</taxon>
        <taxon>Myrtaceae</taxon>
        <taxon>Myrtoideae</taxon>
        <taxon>Eucalypteae</taxon>
        <taxon>Eucalyptus</taxon>
    </lineage>
</organism>
<dbReference type="EC" id="2.5.1.-" evidence="3"/>
<evidence type="ECO:0000256" key="1">
    <source>
        <dbReference type="ARBA" id="ARBA00005432"/>
    </source>
</evidence>
<dbReference type="SUPFAM" id="SSF64005">
    <property type="entry name" value="Undecaprenyl diphosphate synthase"/>
    <property type="match status" value="1"/>
</dbReference>
<proteinExistence type="inferred from homology"/>
<dbReference type="PANTHER" id="PTHR10291:SF43">
    <property type="entry name" value="DEHYDRODOLICHYL DIPHOSPHATE SYNTHASE COMPLEX SUBUNIT DHDDS"/>
    <property type="match status" value="1"/>
</dbReference>
<dbReference type="InterPro" id="IPR036424">
    <property type="entry name" value="UPP_synth-like_sf"/>
</dbReference>
<gene>
    <name evidence="4" type="ORF">ACJRO7_005454</name>
</gene>
<dbReference type="CDD" id="cd00475">
    <property type="entry name" value="Cis_IPPS"/>
    <property type="match status" value="1"/>
</dbReference>
<dbReference type="AlphaFoldDB" id="A0ABD3IZM0"/>
<comment type="similarity">
    <text evidence="1 3">Belongs to the UPP synthase family.</text>
</comment>
<dbReference type="Pfam" id="PF01255">
    <property type="entry name" value="Prenyltransf"/>
    <property type="match status" value="1"/>
</dbReference>
<dbReference type="Gene3D" id="3.40.1180.10">
    <property type="entry name" value="Decaprenyl diphosphate synthase-like"/>
    <property type="match status" value="1"/>
</dbReference>
<dbReference type="NCBIfam" id="TIGR00055">
    <property type="entry name" value="uppS"/>
    <property type="match status" value="1"/>
</dbReference>
<dbReference type="PANTHER" id="PTHR10291">
    <property type="entry name" value="DEHYDRODOLICHYL DIPHOSPHATE SYNTHASE FAMILY MEMBER"/>
    <property type="match status" value="1"/>
</dbReference>
<dbReference type="GO" id="GO:0016740">
    <property type="term" value="F:transferase activity"/>
    <property type="evidence" value="ECO:0007669"/>
    <property type="project" value="UniProtKB-KW"/>
</dbReference>
<dbReference type="Proteomes" id="UP001634007">
    <property type="component" value="Unassembled WGS sequence"/>
</dbReference>
<accession>A0ABD3IZM0</accession>
<protein>
    <recommendedName>
        <fullName evidence="3">Alkyl transferase</fullName>
        <ecNumber evidence="3">2.5.1.-</ecNumber>
    </recommendedName>
</protein>
<evidence type="ECO:0000256" key="3">
    <source>
        <dbReference type="RuleBase" id="RU363018"/>
    </source>
</evidence>